<dbReference type="Proteomes" id="UP001604277">
    <property type="component" value="Unassembled WGS sequence"/>
</dbReference>
<gene>
    <name evidence="1" type="ORF">Fot_22107</name>
</gene>
<evidence type="ECO:0000313" key="2">
    <source>
        <dbReference type="Proteomes" id="UP001604277"/>
    </source>
</evidence>
<dbReference type="EMBL" id="JBFOLJ010000006">
    <property type="protein sequence ID" value="KAL2529506.1"/>
    <property type="molecule type" value="Genomic_DNA"/>
</dbReference>
<evidence type="ECO:0000313" key="1">
    <source>
        <dbReference type="EMBL" id="KAL2529506.1"/>
    </source>
</evidence>
<keyword evidence="2" id="KW-1185">Reference proteome</keyword>
<organism evidence="1 2">
    <name type="scientific">Forsythia ovata</name>
    <dbReference type="NCBI Taxonomy" id="205694"/>
    <lineage>
        <taxon>Eukaryota</taxon>
        <taxon>Viridiplantae</taxon>
        <taxon>Streptophyta</taxon>
        <taxon>Embryophyta</taxon>
        <taxon>Tracheophyta</taxon>
        <taxon>Spermatophyta</taxon>
        <taxon>Magnoliopsida</taxon>
        <taxon>eudicotyledons</taxon>
        <taxon>Gunneridae</taxon>
        <taxon>Pentapetalae</taxon>
        <taxon>asterids</taxon>
        <taxon>lamiids</taxon>
        <taxon>Lamiales</taxon>
        <taxon>Oleaceae</taxon>
        <taxon>Forsythieae</taxon>
        <taxon>Forsythia</taxon>
    </lineage>
</organism>
<protein>
    <submittedName>
        <fullName evidence="1">Uncharacterized protein</fullName>
    </submittedName>
</protein>
<reference evidence="2" key="1">
    <citation type="submission" date="2024-07" db="EMBL/GenBank/DDBJ databases">
        <title>Two chromosome-level genome assemblies of Korean endemic species Abeliophyllum distichum and Forsythia ovata (Oleaceae).</title>
        <authorList>
            <person name="Jang H."/>
        </authorList>
    </citation>
    <scope>NUCLEOTIDE SEQUENCE [LARGE SCALE GENOMIC DNA]</scope>
</reference>
<proteinExistence type="predicted"/>
<comment type="caution">
    <text evidence="1">The sequence shown here is derived from an EMBL/GenBank/DDBJ whole genome shotgun (WGS) entry which is preliminary data.</text>
</comment>
<name>A0ABD1UX49_9LAMI</name>
<sequence length="114" mass="12786">MERGPRPDPRLGRGYIRSISQISIYSKCYYFVYSLRDNTTKYTLAAETKILSQIEECTGSGDCKEVGVVVHLSSSAPPLIARPRRAIYPSGAILESDNIVDVVIEELAFRWTID</sequence>
<dbReference type="AlphaFoldDB" id="A0ABD1UX49"/>
<accession>A0ABD1UX49</accession>